<dbReference type="GO" id="GO:0003964">
    <property type="term" value="F:RNA-directed DNA polymerase activity"/>
    <property type="evidence" value="ECO:0007669"/>
    <property type="project" value="UniProtKB-KW"/>
</dbReference>
<dbReference type="SUPFAM" id="SSF56672">
    <property type="entry name" value="DNA/RNA polymerases"/>
    <property type="match status" value="1"/>
</dbReference>
<feature type="non-terminal residue" evidence="8">
    <location>
        <position position="58"/>
    </location>
</feature>
<sequence length="58" mass="6314">IQSKTIAPQSLNLNIATLNDVQKLLGTINWVRPLLGITNSDLDPLFKLLKGDTNICAP</sequence>
<dbReference type="EMBL" id="VZUJ01031901">
    <property type="protein sequence ID" value="NXV71590.1"/>
    <property type="molecule type" value="Genomic_DNA"/>
</dbReference>
<keyword evidence="1" id="KW-0808">Transferase</keyword>
<accession>A0A7L3W4W4</accession>
<keyword evidence="2" id="KW-0548">Nucleotidyltransferase</keyword>
<dbReference type="AlphaFoldDB" id="A0A7L3W4W4"/>
<dbReference type="PANTHER" id="PTHR41694">
    <property type="entry name" value="ENDOGENOUS RETROVIRUS GROUP K MEMBER POL PROTEIN"/>
    <property type="match status" value="1"/>
</dbReference>
<dbReference type="GO" id="GO:0004519">
    <property type="term" value="F:endonuclease activity"/>
    <property type="evidence" value="ECO:0007669"/>
    <property type="project" value="UniProtKB-KW"/>
</dbReference>
<dbReference type="InterPro" id="IPR043502">
    <property type="entry name" value="DNA/RNA_pol_sf"/>
</dbReference>
<dbReference type="GO" id="GO:0016787">
    <property type="term" value="F:hydrolase activity"/>
    <property type="evidence" value="ECO:0007669"/>
    <property type="project" value="UniProtKB-KW"/>
</dbReference>
<evidence type="ECO:0000256" key="2">
    <source>
        <dbReference type="ARBA" id="ARBA00022695"/>
    </source>
</evidence>
<reference evidence="8 9" key="1">
    <citation type="submission" date="2019-09" db="EMBL/GenBank/DDBJ databases">
        <title>Bird 10,000 Genomes (B10K) Project - Family phase.</title>
        <authorList>
            <person name="Zhang G."/>
        </authorList>
    </citation>
    <scope>NUCLEOTIDE SEQUENCE [LARGE SCALE GENOMIC DNA]</scope>
    <source>
        <strain evidence="8">OUT-0055</strain>
        <tissue evidence="8">Blood</tissue>
    </source>
</reference>
<keyword evidence="3" id="KW-0540">Nuclease</keyword>
<evidence type="ECO:0000256" key="3">
    <source>
        <dbReference type="ARBA" id="ARBA00022722"/>
    </source>
</evidence>
<evidence type="ECO:0000313" key="8">
    <source>
        <dbReference type="EMBL" id="NXV71590.1"/>
    </source>
</evidence>
<dbReference type="InterPro" id="IPR043128">
    <property type="entry name" value="Rev_trsase/Diguanyl_cyclase"/>
</dbReference>
<dbReference type="PANTHER" id="PTHR41694:SF3">
    <property type="entry name" value="RNA-DIRECTED DNA POLYMERASE-RELATED"/>
    <property type="match status" value="1"/>
</dbReference>
<feature type="domain" description="Reverse transcriptase thumb" evidence="7">
    <location>
        <begin position="14"/>
        <end position="55"/>
    </location>
</feature>
<dbReference type="InterPro" id="IPR010661">
    <property type="entry name" value="RVT_thumb"/>
</dbReference>
<evidence type="ECO:0000256" key="1">
    <source>
        <dbReference type="ARBA" id="ARBA00022679"/>
    </source>
</evidence>
<evidence type="ECO:0000256" key="6">
    <source>
        <dbReference type="ARBA" id="ARBA00022918"/>
    </source>
</evidence>
<protein>
    <submittedName>
        <fullName evidence="8">POK18 protein</fullName>
    </submittedName>
</protein>
<dbReference type="Pfam" id="PF06817">
    <property type="entry name" value="RVT_thumb"/>
    <property type="match status" value="1"/>
</dbReference>
<evidence type="ECO:0000313" key="9">
    <source>
        <dbReference type="Proteomes" id="UP000518911"/>
    </source>
</evidence>
<name>A0A7L3W4W4_9GRUI</name>
<keyword evidence="9" id="KW-1185">Reference proteome</keyword>
<evidence type="ECO:0000259" key="7">
    <source>
        <dbReference type="Pfam" id="PF06817"/>
    </source>
</evidence>
<dbReference type="Gene3D" id="3.30.70.270">
    <property type="match status" value="1"/>
</dbReference>
<dbReference type="Proteomes" id="UP000518911">
    <property type="component" value="Unassembled WGS sequence"/>
</dbReference>
<feature type="non-terminal residue" evidence="8">
    <location>
        <position position="1"/>
    </location>
</feature>
<keyword evidence="5" id="KW-0378">Hydrolase</keyword>
<organism evidence="8 9">
    <name type="scientific">Atlantisia rogersi</name>
    <name type="common">Inaccessible Island rail</name>
    <dbReference type="NCBI Taxonomy" id="2478892"/>
    <lineage>
        <taxon>Eukaryota</taxon>
        <taxon>Metazoa</taxon>
        <taxon>Chordata</taxon>
        <taxon>Craniata</taxon>
        <taxon>Vertebrata</taxon>
        <taxon>Euteleostomi</taxon>
        <taxon>Archelosauria</taxon>
        <taxon>Archosauria</taxon>
        <taxon>Dinosauria</taxon>
        <taxon>Saurischia</taxon>
        <taxon>Theropoda</taxon>
        <taxon>Coelurosauria</taxon>
        <taxon>Aves</taxon>
        <taxon>Neognathae</taxon>
        <taxon>Neoaves</taxon>
        <taxon>Gruiformes</taxon>
        <taxon>Rallidae</taxon>
        <taxon>Atlantisia</taxon>
    </lineage>
</organism>
<dbReference type="GO" id="GO:0035613">
    <property type="term" value="F:RNA stem-loop binding"/>
    <property type="evidence" value="ECO:0007669"/>
    <property type="project" value="TreeGrafter"/>
</dbReference>
<proteinExistence type="predicted"/>
<comment type="caution">
    <text evidence="8">The sequence shown here is derived from an EMBL/GenBank/DDBJ whole genome shotgun (WGS) entry which is preliminary data.</text>
</comment>
<evidence type="ECO:0000256" key="4">
    <source>
        <dbReference type="ARBA" id="ARBA00022759"/>
    </source>
</evidence>
<dbReference type="OrthoDB" id="422540at2759"/>
<keyword evidence="6" id="KW-0695">RNA-directed DNA polymerase</keyword>
<keyword evidence="4" id="KW-0255">Endonuclease</keyword>
<evidence type="ECO:0000256" key="5">
    <source>
        <dbReference type="ARBA" id="ARBA00022801"/>
    </source>
</evidence>
<gene>
    <name evidence="8" type="primary">Ervk18_1</name>
    <name evidence="8" type="ORF">ATLROG_R14912</name>
</gene>